<dbReference type="AlphaFoldDB" id="A0A6A6Z1P2"/>
<gene>
    <name evidence="1 3" type="ORF">BDZ99DRAFT_515371</name>
</gene>
<reference evidence="3" key="2">
    <citation type="submission" date="2020-04" db="EMBL/GenBank/DDBJ databases">
        <authorList>
            <consortium name="NCBI Genome Project"/>
        </authorList>
    </citation>
    <scope>NUCLEOTIDE SEQUENCE</scope>
    <source>
        <strain evidence="3">CBS 304.34</strain>
    </source>
</reference>
<accession>A0A6A6Z1P2</accession>
<evidence type="ECO:0000313" key="2">
    <source>
        <dbReference type="Proteomes" id="UP000504636"/>
    </source>
</evidence>
<evidence type="ECO:0000313" key="1">
    <source>
        <dbReference type="EMBL" id="KAF2814583.1"/>
    </source>
</evidence>
<dbReference type="RefSeq" id="XP_033581547.1">
    <property type="nucleotide sequence ID" value="XM_033724965.1"/>
</dbReference>
<organism evidence="1">
    <name type="scientific">Mytilinidion resinicola</name>
    <dbReference type="NCBI Taxonomy" id="574789"/>
    <lineage>
        <taxon>Eukaryota</taxon>
        <taxon>Fungi</taxon>
        <taxon>Dikarya</taxon>
        <taxon>Ascomycota</taxon>
        <taxon>Pezizomycotina</taxon>
        <taxon>Dothideomycetes</taxon>
        <taxon>Pleosporomycetidae</taxon>
        <taxon>Mytilinidiales</taxon>
        <taxon>Mytilinidiaceae</taxon>
        <taxon>Mytilinidion</taxon>
    </lineage>
</organism>
<reference evidence="1 3" key="1">
    <citation type="journal article" date="2020" name="Stud. Mycol.">
        <title>101 Dothideomycetes genomes: a test case for predicting lifestyles and emergence of pathogens.</title>
        <authorList>
            <person name="Haridas S."/>
            <person name="Albert R."/>
            <person name="Binder M."/>
            <person name="Bloem J."/>
            <person name="Labutti K."/>
            <person name="Salamov A."/>
            <person name="Andreopoulos B."/>
            <person name="Baker S."/>
            <person name="Barry K."/>
            <person name="Bills G."/>
            <person name="Bluhm B."/>
            <person name="Cannon C."/>
            <person name="Castanera R."/>
            <person name="Culley D."/>
            <person name="Daum C."/>
            <person name="Ezra D."/>
            <person name="Gonzalez J."/>
            <person name="Henrissat B."/>
            <person name="Kuo A."/>
            <person name="Liang C."/>
            <person name="Lipzen A."/>
            <person name="Lutzoni F."/>
            <person name="Magnuson J."/>
            <person name="Mondo S."/>
            <person name="Nolan M."/>
            <person name="Ohm R."/>
            <person name="Pangilinan J."/>
            <person name="Park H.-J."/>
            <person name="Ramirez L."/>
            <person name="Alfaro M."/>
            <person name="Sun H."/>
            <person name="Tritt A."/>
            <person name="Yoshinaga Y."/>
            <person name="Zwiers L.-H."/>
            <person name="Turgeon B."/>
            <person name="Goodwin S."/>
            <person name="Spatafora J."/>
            <person name="Crous P."/>
            <person name="Grigoriev I."/>
        </authorList>
    </citation>
    <scope>NUCLEOTIDE SEQUENCE</scope>
    <source>
        <strain evidence="1 3">CBS 304.34</strain>
    </source>
</reference>
<sequence length="428" mass="49062">MPLTRESAHYSNSATASDRDKKPDNLLLAINRVLETQRLRALQGFVANRYARNLTPEKERRISSRLESDGKNATGYIITERLEIGQLARSILVRWNSAGDKPRYDIDADRDAHTNLIETKTNGRWEAFSSWIEELPFQYTEFVGKCGIKEQQRWWANNGKHFRLMDLPKELRLCIYEQAVGTDIYPRLKWVRRKSIGRKIVTIGNGYIGENGFHHDRKAPNHALLCVNKVVNEESTKTAWEASRLSFSSSESPNSDLLISQIKEEVLPKFNTLTHIGLSLSLMGYITFFGVQVQPWMALELLSRAQKVFSKTNLPDLNRLDINIASPKVFQRNPRYLCKFRFPISPWNENAVQAAGQPPSPCHKILVDWIITYAKGSIEHIQHIHLEGYIKTSVKEKWDAIFKTQKAGNYVNVSDDLEALKAIPWADL</sequence>
<dbReference type="GeneID" id="54465858"/>
<reference evidence="3" key="3">
    <citation type="submission" date="2025-04" db="UniProtKB">
        <authorList>
            <consortium name="RefSeq"/>
        </authorList>
    </citation>
    <scope>IDENTIFICATION</scope>
    <source>
        <strain evidence="3">CBS 304.34</strain>
    </source>
</reference>
<dbReference type="PANTHER" id="PTHR38790">
    <property type="entry name" value="2EXR DOMAIN-CONTAINING PROTEIN-RELATED"/>
    <property type="match status" value="1"/>
</dbReference>
<dbReference type="PANTHER" id="PTHR38790:SF9">
    <property type="entry name" value="F-BOX DOMAIN-CONTAINING PROTEIN"/>
    <property type="match status" value="1"/>
</dbReference>
<dbReference type="OrthoDB" id="5335493at2759"/>
<dbReference type="EMBL" id="MU003694">
    <property type="protein sequence ID" value="KAF2814583.1"/>
    <property type="molecule type" value="Genomic_DNA"/>
</dbReference>
<keyword evidence="2" id="KW-1185">Reference proteome</keyword>
<name>A0A6A6Z1P2_9PEZI</name>
<evidence type="ECO:0000313" key="3">
    <source>
        <dbReference type="RefSeq" id="XP_033581547.1"/>
    </source>
</evidence>
<protein>
    <submittedName>
        <fullName evidence="1 3">Uncharacterized protein</fullName>
    </submittedName>
</protein>
<proteinExistence type="predicted"/>
<dbReference type="Proteomes" id="UP000504636">
    <property type="component" value="Unplaced"/>
</dbReference>